<name>A0A7U6GKP7_9GAMM</name>
<dbReference type="KEGG" id="tbn:TBH_C2485"/>
<keyword evidence="1" id="KW-0472">Membrane</keyword>
<dbReference type="EMBL" id="AP012273">
    <property type="protein sequence ID" value="BAO45394.1"/>
    <property type="molecule type" value="Genomic_DNA"/>
</dbReference>
<keyword evidence="1" id="KW-1133">Transmembrane helix</keyword>
<dbReference type="InterPro" id="IPR046345">
    <property type="entry name" value="TraB_PrgY-like"/>
</dbReference>
<evidence type="ECO:0000256" key="1">
    <source>
        <dbReference type="SAM" id="Phobius"/>
    </source>
</evidence>
<feature type="transmembrane region" description="Helical" evidence="1">
    <location>
        <begin position="372"/>
        <end position="394"/>
    </location>
</feature>
<dbReference type="OrthoDB" id="9809330at2"/>
<dbReference type="RefSeq" id="WP_041068974.1">
    <property type="nucleotide sequence ID" value="NZ_AP012273.1"/>
</dbReference>
<proteinExistence type="predicted"/>
<dbReference type="AlphaFoldDB" id="A0A7U6GKP7"/>
<dbReference type="InterPro" id="IPR005230">
    <property type="entry name" value="TraB_bac"/>
</dbReference>
<dbReference type="NCBIfam" id="TIGR00261">
    <property type="entry name" value="traB"/>
    <property type="match status" value="1"/>
</dbReference>
<evidence type="ECO:0000313" key="2">
    <source>
        <dbReference type="EMBL" id="BAO45394.1"/>
    </source>
</evidence>
<organism evidence="2 3">
    <name type="scientific">Thiolapillus brandeum</name>
    <dbReference type="NCBI Taxonomy" id="1076588"/>
    <lineage>
        <taxon>Bacteria</taxon>
        <taxon>Pseudomonadati</taxon>
        <taxon>Pseudomonadota</taxon>
        <taxon>Gammaproteobacteria</taxon>
        <taxon>Chromatiales</taxon>
        <taxon>Sedimenticolaceae</taxon>
        <taxon>Thiolapillus</taxon>
    </lineage>
</organism>
<dbReference type="PANTHER" id="PTHR21530:SF7">
    <property type="entry name" value="TRAB DOMAIN-CONTAINING PROTEIN"/>
    <property type="match status" value="1"/>
</dbReference>
<keyword evidence="3" id="KW-1185">Reference proteome</keyword>
<gene>
    <name evidence="2" type="ORF">TBH_C2485</name>
</gene>
<sequence length="401" mass="44468">MHETPSQEPIQELSIKDSKITLLGTAHVSRASADKVEQLIETGDYDAVAVELCPSRYNAMLSPDSLAKMNLMEVIRSGKASMVIANLAMGAYQQRIAEQFGIEPGAEQRMAIDKARENHLPVLLIDREIGTTLKRTAANLSWWKRWTLFTGLLVSLISREEVEEEEIEKLKEGDMLETTFAEFAHDREDLYRPLIEERDEYMAARLAQEIEENGHQDILAVVGAGHLKGIRKKLGRNIQDPARTIAELDSLPKPSRWPKLLPWFIVALVFVGFGIGFYRSPELGWQLVWSWVLINGSLSAIGAALAGAHPLTVVTAFVAAPITSLNPTIGAGMVTAAAELWLRKPTVEDFSNLRHDTIHWTGWWKNRVSRTLLVFLFSTLGSAIGTYVAGFRIVGQLSGGG</sequence>
<dbReference type="InterPro" id="IPR002816">
    <property type="entry name" value="TraB/PrgY/GumN_fam"/>
</dbReference>
<dbReference type="PANTHER" id="PTHR21530">
    <property type="entry name" value="PHEROMONE SHUTDOWN PROTEIN"/>
    <property type="match status" value="1"/>
</dbReference>
<evidence type="ECO:0000313" key="3">
    <source>
        <dbReference type="Proteomes" id="UP000031631"/>
    </source>
</evidence>
<keyword evidence="1" id="KW-0812">Transmembrane</keyword>
<dbReference type="Pfam" id="PF01963">
    <property type="entry name" value="TraB_PrgY_gumN"/>
    <property type="match status" value="1"/>
</dbReference>
<accession>A0A7U6GKP7</accession>
<feature type="transmembrane region" description="Helical" evidence="1">
    <location>
        <begin position="260"/>
        <end position="278"/>
    </location>
</feature>
<protein>
    <submittedName>
        <fullName evidence="2">TraB family protein</fullName>
    </submittedName>
</protein>
<dbReference type="CDD" id="cd14726">
    <property type="entry name" value="TraB_PrgY-like"/>
    <property type="match status" value="1"/>
</dbReference>
<dbReference type="Proteomes" id="UP000031631">
    <property type="component" value="Chromosome"/>
</dbReference>
<reference evidence="2 3" key="1">
    <citation type="journal article" date="2014" name="PLoS ONE">
        <title>Physiological and genomic features of a novel sulfur-oxidizing gammaproteobacterium belonging to a previously uncultivated symbiotic lineage isolated from a hydrothermal vent.</title>
        <authorList>
            <person name="Nunoura T."/>
            <person name="Takaki Y."/>
            <person name="Kazama H."/>
            <person name="Kakuta J."/>
            <person name="Shimamura S."/>
            <person name="Makita H."/>
            <person name="Hirai M."/>
            <person name="Miyazaki M."/>
            <person name="Takai K."/>
        </authorList>
    </citation>
    <scope>NUCLEOTIDE SEQUENCE [LARGE SCALE GENOMIC DNA]</scope>
    <source>
        <strain evidence="2 3">Hiromi1</strain>
    </source>
</reference>